<dbReference type="EMBL" id="LRGB01002611">
    <property type="protein sequence ID" value="KZS06775.1"/>
    <property type="molecule type" value="Genomic_DNA"/>
</dbReference>
<accession>A0A164PF29</accession>
<dbReference type="Proteomes" id="UP000076858">
    <property type="component" value="Unassembled WGS sequence"/>
</dbReference>
<evidence type="ECO:0000313" key="2">
    <source>
        <dbReference type="Proteomes" id="UP000076858"/>
    </source>
</evidence>
<keyword evidence="2" id="KW-1185">Reference proteome</keyword>
<proteinExistence type="predicted"/>
<comment type="caution">
    <text evidence="1">The sequence shown here is derived from an EMBL/GenBank/DDBJ whole genome shotgun (WGS) entry which is preliminary data.</text>
</comment>
<organism evidence="1 2">
    <name type="scientific">Daphnia magna</name>
    <dbReference type="NCBI Taxonomy" id="35525"/>
    <lineage>
        <taxon>Eukaryota</taxon>
        <taxon>Metazoa</taxon>
        <taxon>Ecdysozoa</taxon>
        <taxon>Arthropoda</taxon>
        <taxon>Crustacea</taxon>
        <taxon>Branchiopoda</taxon>
        <taxon>Diplostraca</taxon>
        <taxon>Cladocera</taxon>
        <taxon>Anomopoda</taxon>
        <taxon>Daphniidae</taxon>
        <taxon>Daphnia</taxon>
    </lineage>
</organism>
<protein>
    <submittedName>
        <fullName evidence="1">Uncharacterized protein</fullName>
    </submittedName>
</protein>
<sequence>MFYYSDLLNPHSAGGLNFLPTASEKDAVDSLTLDRLQNCG</sequence>
<dbReference type="AlphaFoldDB" id="A0A164PF29"/>
<reference evidence="1 2" key="1">
    <citation type="submission" date="2016-03" db="EMBL/GenBank/DDBJ databases">
        <title>EvidentialGene: Evidence-directed Construction of Genes on Genomes.</title>
        <authorList>
            <person name="Gilbert D.G."/>
            <person name="Choi J.-H."/>
            <person name="Mockaitis K."/>
            <person name="Colbourne J."/>
            <person name="Pfrender M."/>
        </authorList>
    </citation>
    <scope>NUCLEOTIDE SEQUENCE [LARGE SCALE GENOMIC DNA]</scope>
    <source>
        <strain evidence="1 2">Xinb3</strain>
        <tissue evidence="1">Complete organism</tissue>
    </source>
</reference>
<gene>
    <name evidence="1" type="ORF">APZ42_029661</name>
</gene>
<evidence type="ECO:0000313" key="1">
    <source>
        <dbReference type="EMBL" id="KZS06775.1"/>
    </source>
</evidence>
<name>A0A164PF29_9CRUS</name>